<dbReference type="Proteomes" id="UP000515123">
    <property type="component" value="Linkage group 7"/>
</dbReference>
<evidence type="ECO:0000256" key="11">
    <source>
        <dbReference type="ARBA" id="ARBA00022729"/>
    </source>
</evidence>
<dbReference type="GO" id="GO:0009791">
    <property type="term" value="P:post-embryonic development"/>
    <property type="evidence" value="ECO:0007669"/>
    <property type="project" value="UniProtKB-ARBA"/>
</dbReference>
<dbReference type="SUPFAM" id="SSF56112">
    <property type="entry name" value="Protein kinase-like (PK-like)"/>
    <property type="match status" value="1"/>
</dbReference>
<dbReference type="InterPro" id="IPR032675">
    <property type="entry name" value="LRR_dom_sf"/>
</dbReference>
<proteinExistence type="inferred from homology"/>
<evidence type="ECO:0000256" key="25">
    <source>
        <dbReference type="PROSITE-ProRule" id="PRU10141"/>
    </source>
</evidence>
<evidence type="ECO:0000256" key="18">
    <source>
        <dbReference type="ARBA" id="ARBA00023170"/>
    </source>
</evidence>
<dbReference type="FunFam" id="3.80.10.10:FF:000233">
    <property type="entry name" value="Leucine-rich repeat receptor-like protein kinase TDR"/>
    <property type="match status" value="1"/>
</dbReference>
<evidence type="ECO:0000256" key="17">
    <source>
        <dbReference type="ARBA" id="ARBA00023136"/>
    </source>
</evidence>
<dbReference type="InterPro" id="IPR000719">
    <property type="entry name" value="Prot_kinase_dom"/>
</dbReference>
<keyword evidence="10 26" id="KW-0812">Transmembrane</keyword>
<evidence type="ECO:0000313" key="28">
    <source>
        <dbReference type="Proteomes" id="UP000515123"/>
    </source>
</evidence>
<protein>
    <recommendedName>
        <fullName evidence="24">Receptor kinase-like protein Xa21</fullName>
        <ecNumber evidence="4">2.7.11.1</ecNumber>
    </recommendedName>
</protein>
<evidence type="ECO:0000256" key="5">
    <source>
        <dbReference type="ARBA" id="ARBA00022475"/>
    </source>
</evidence>
<dbReference type="SMART" id="SM00365">
    <property type="entry name" value="LRR_SD22"/>
    <property type="match status" value="5"/>
</dbReference>
<dbReference type="Pfam" id="PF00069">
    <property type="entry name" value="Pkinase"/>
    <property type="match status" value="1"/>
</dbReference>
<comment type="catalytic activity">
    <reaction evidence="21">
        <text>L-seryl-[protein] + ATP = O-phospho-L-seryl-[protein] + ADP + H(+)</text>
        <dbReference type="Rhea" id="RHEA:17989"/>
        <dbReference type="Rhea" id="RHEA-COMP:9863"/>
        <dbReference type="Rhea" id="RHEA-COMP:11604"/>
        <dbReference type="ChEBI" id="CHEBI:15378"/>
        <dbReference type="ChEBI" id="CHEBI:29999"/>
        <dbReference type="ChEBI" id="CHEBI:30616"/>
        <dbReference type="ChEBI" id="CHEBI:83421"/>
        <dbReference type="ChEBI" id="CHEBI:456216"/>
        <dbReference type="EC" id="2.7.11.1"/>
    </reaction>
</comment>
<feature type="transmembrane region" description="Helical" evidence="26">
    <location>
        <begin position="693"/>
        <end position="718"/>
    </location>
</feature>
<evidence type="ECO:0000256" key="21">
    <source>
        <dbReference type="ARBA" id="ARBA00048679"/>
    </source>
</evidence>
<comment type="subcellular location">
    <subcellularLocation>
        <location evidence="1">Cell membrane</location>
        <topology evidence="1">Single-pass membrane protein</topology>
    </subcellularLocation>
    <subcellularLocation>
        <location evidence="2">Endoplasmic reticulum membrane</location>
        <topology evidence="2">Single-pass membrane protein</topology>
    </subcellularLocation>
</comment>
<dbReference type="EC" id="2.7.11.1" evidence="4"/>
<dbReference type="PROSITE" id="PS00107">
    <property type="entry name" value="PROTEIN_KINASE_ATP"/>
    <property type="match status" value="1"/>
</dbReference>
<evidence type="ECO:0000256" key="26">
    <source>
        <dbReference type="SAM" id="Phobius"/>
    </source>
</evidence>
<dbReference type="FunFam" id="1.10.510.10:FF:000358">
    <property type="entry name" value="Putative leucine-rich repeat receptor-like serine/threonine-protein kinase"/>
    <property type="match status" value="1"/>
</dbReference>
<dbReference type="Pfam" id="PF08263">
    <property type="entry name" value="LRRNT_2"/>
    <property type="match status" value="1"/>
</dbReference>
<keyword evidence="8" id="KW-0433">Leucine-rich repeat</keyword>
<evidence type="ECO:0000256" key="15">
    <source>
        <dbReference type="ARBA" id="ARBA00022840"/>
    </source>
</evidence>
<comment type="function">
    <text evidence="23">The processed protein kinase Xa21 chain released by protein cleavage after X.oryzae pv. oryzae protein Ax21 detection translocates into the nucleus where it can bind and regulate WRKY62, a transcription factor. Confers resistance to the bacterial pathogen X.oryzae pv. oryzae (Xoo).</text>
</comment>
<evidence type="ECO:0000256" key="10">
    <source>
        <dbReference type="ARBA" id="ARBA00022692"/>
    </source>
</evidence>
<keyword evidence="13 25" id="KW-0547">Nucleotide-binding</keyword>
<dbReference type="GO" id="GO:0005524">
    <property type="term" value="F:ATP binding"/>
    <property type="evidence" value="ECO:0007669"/>
    <property type="project" value="UniProtKB-UniRule"/>
</dbReference>
<evidence type="ECO:0000256" key="9">
    <source>
        <dbReference type="ARBA" id="ARBA00022679"/>
    </source>
</evidence>
<keyword evidence="16 26" id="KW-1133">Transmembrane helix</keyword>
<dbReference type="Pfam" id="PF13855">
    <property type="entry name" value="LRR_8"/>
    <property type="match status" value="3"/>
</dbReference>
<dbReference type="FunFam" id="3.80.10.10:FF:001158">
    <property type="entry name" value="Leucine-rich repeat protein kinase family protein"/>
    <property type="match status" value="1"/>
</dbReference>
<dbReference type="Gene3D" id="3.30.200.20">
    <property type="entry name" value="Phosphorylase Kinase, domain 1"/>
    <property type="match status" value="1"/>
</dbReference>
<dbReference type="OrthoDB" id="684787at2759"/>
<comment type="similarity">
    <text evidence="3">Belongs to the protein kinase superfamily. Ser/Thr protein kinase family.</text>
</comment>
<dbReference type="SMART" id="SM00220">
    <property type="entry name" value="S_TKc"/>
    <property type="match status" value="1"/>
</dbReference>
<keyword evidence="5" id="KW-1003">Cell membrane</keyword>
<dbReference type="InterPro" id="IPR008271">
    <property type="entry name" value="Ser/Thr_kinase_AS"/>
</dbReference>
<feature type="domain" description="Protein kinase" evidence="27">
    <location>
        <begin position="753"/>
        <end position="1065"/>
    </location>
</feature>
<dbReference type="FunFam" id="3.80.10.10:FF:000275">
    <property type="entry name" value="Leucine-rich repeat receptor-like protein kinase"/>
    <property type="match status" value="1"/>
</dbReference>
<keyword evidence="6" id="KW-0723">Serine/threonine-protein kinase</keyword>
<dbReference type="InterPro" id="IPR013210">
    <property type="entry name" value="LRR_N_plant-typ"/>
</dbReference>
<keyword evidence="7" id="KW-0597">Phosphoprotein</keyword>
<evidence type="ECO:0000259" key="27">
    <source>
        <dbReference type="PROSITE" id="PS50011"/>
    </source>
</evidence>
<gene>
    <name evidence="29" type="primary">LOC109712619</name>
</gene>
<evidence type="ECO:0000256" key="24">
    <source>
        <dbReference type="ARBA" id="ARBA00072040"/>
    </source>
</evidence>
<keyword evidence="18" id="KW-0675">Receptor</keyword>
<keyword evidence="11" id="KW-0732">Signal</keyword>
<dbReference type="GO" id="GO:0005789">
    <property type="term" value="C:endoplasmic reticulum membrane"/>
    <property type="evidence" value="ECO:0007669"/>
    <property type="project" value="UniProtKB-SubCell"/>
</dbReference>
<evidence type="ECO:0000256" key="8">
    <source>
        <dbReference type="ARBA" id="ARBA00022614"/>
    </source>
</evidence>
<dbReference type="PROSITE" id="PS00108">
    <property type="entry name" value="PROTEIN_KINASE_ST"/>
    <property type="match status" value="1"/>
</dbReference>
<evidence type="ECO:0000256" key="1">
    <source>
        <dbReference type="ARBA" id="ARBA00004162"/>
    </source>
</evidence>
<evidence type="ECO:0000256" key="22">
    <source>
        <dbReference type="ARBA" id="ARBA00054320"/>
    </source>
</evidence>
<dbReference type="GO" id="GO:0004674">
    <property type="term" value="F:protein serine/threonine kinase activity"/>
    <property type="evidence" value="ECO:0007669"/>
    <property type="project" value="UniProtKB-KW"/>
</dbReference>
<comment type="function">
    <text evidence="22">Receptor kinase that detects X.oryzae pv. oryzae protein Ax21 to promote innate immunity. Following X.oryzae pv. oryzae protein Ax21 detection, undergoes cleavage, releasing the processed protein kinase Xa21 chain.</text>
</comment>
<dbReference type="GO" id="GO:0005886">
    <property type="term" value="C:plasma membrane"/>
    <property type="evidence" value="ECO:0007669"/>
    <property type="project" value="UniProtKB-SubCell"/>
</dbReference>
<dbReference type="InterPro" id="IPR003591">
    <property type="entry name" value="Leu-rich_rpt_typical-subtyp"/>
</dbReference>
<keyword evidence="12" id="KW-0677">Repeat</keyword>
<evidence type="ECO:0000256" key="4">
    <source>
        <dbReference type="ARBA" id="ARBA00012513"/>
    </source>
</evidence>
<dbReference type="FunFam" id="3.30.200.20:FF:000432">
    <property type="entry name" value="LRR receptor-like serine/threonine-protein kinase EFR"/>
    <property type="match status" value="1"/>
</dbReference>
<feature type="binding site" evidence="25">
    <location>
        <position position="783"/>
    </location>
    <ligand>
        <name>ATP</name>
        <dbReference type="ChEBI" id="CHEBI:30616"/>
    </ligand>
</feature>
<evidence type="ECO:0000256" key="20">
    <source>
        <dbReference type="ARBA" id="ARBA00047899"/>
    </source>
</evidence>
<dbReference type="PROSITE" id="PS51450">
    <property type="entry name" value="LRR"/>
    <property type="match status" value="1"/>
</dbReference>
<dbReference type="PANTHER" id="PTHR27000">
    <property type="entry name" value="LEUCINE-RICH REPEAT RECEPTOR-LIKE PROTEIN KINASE FAMILY PROTEIN-RELATED"/>
    <property type="match status" value="1"/>
</dbReference>
<feature type="transmembrane region" description="Helical" evidence="26">
    <location>
        <begin position="24"/>
        <end position="45"/>
    </location>
</feature>
<organism evidence="28 29">
    <name type="scientific">Ananas comosus</name>
    <name type="common">Pineapple</name>
    <name type="synonym">Ananas ananas</name>
    <dbReference type="NCBI Taxonomy" id="4615"/>
    <lineage>
        <taxon>Eukaryota</taxon>
        <taxon>Viridiplantae</taxon>
        <taxon>Streptophyta</taxon>
        <taxon>Embryophyta</taxon>
        <taxon>Tracheophyta</taxon>
        <taxon>Spermatophyta</taxon>
        <taxon>Magnoliopsida</taxon>
        <taxon>Liliopsida</taxon>
        <taxon>Poales</taxon>
        <taxon>Bromeliaceae</taxon>
        <taxon>Bromelioideae</taxon>
        <taxon>Ananas</taxon>
    </lineage>
</organism>
<comment type="catalytic activity">
    <reaction evidence="20">
        <text>L-threonyl-[protein] + ATP = O-phospho-L-threonyl-[protein] + ADP + H(+)</text>
        <dbReference type="Rhea" id="RHEA:46608"/>
        <dbReference type="Rhea" id="RHEA-COMP:11060"/>
        <dbReference type="Rhea" id="RHEA-COMP:11605"/>
        <dbReference type="ChEBI" id="CHEBI:15378"/>
        <dbReference type="ChEBI" id="CHEBI:30013"/>
        <dbReference type="ChEBI" id="CHEBI:30616"/>
        <dbReference type="ChEBI" id="CHEBI:61977"/>
        <dbReference type="ChEBI" id="CHEBI:456216"/>
        <dbReference type="EC" id="2.7.11.1"/>
    </reaction>
</comment>
<keyword evidence="9" id="KW-0808">Transferase</keyword>
<evidence type="ECO:0000256" key="7">
    <source>
        <dbReference type="ARBA" id="ARBA00022553"/>
    </source>
</evidence>
<sequence>MYIKRYGVMHAPLLEFSHTFKMAVLWRFLLFLSSIYVMKAAAVFLGHGNETDLAALLAFKKMIDPKSEVLSSWNGTLNLCVWEGVACSRRHPMRVVALELPAHGLAGPISPSIGNLTFLRIITLNGNNLFGEIPSTLAWLRRLRFLNLTDNLLQGVIPANISYCSQLRHIGLSDNQLHGTIPPEIGSLPKLQALFLGNNSFTGVIPPSLGNLSFLNGLSIGLNNLEGPIPDSLGQLTNLGFLHLPVNNLTGTIPPSLFNLSSFYYISLAVNQLEGSLPDNIGNNLPILNYLLLGGNRLTGTIPASLSNISQLEMFELAMNNFSGRIPSEIGRLQALVSLDLGGNQLEASGPEDWLFLEYLTNCSSIQQLGLDSNRLGWELPAVIANLSTQLEVLALDHNYISGSIPPGIGNLVGLEALALSSNYLTGIIPQSIGKLSRLQKLYLDINNLTGPIPSSLGNLTQLNSLIVAFNNLQGPIPTTIRNLQQLTLLDLSHNKLSSSIPKETFVLSSLSQYLSLSYNLLVGSLPSEVGGLTNLRSLEVSGNRLSGEIPDTLGNCQVMEYLLMDDNNFHGNIPQTMGNMRGLQVLNLTQNNLSGLIPDALGSISGLQELYLSHNNFSGPIPKILQNLTNLLKLDLSFNHLEGEVPNEGVFKNVSALSILGNDGLCGGMLQLHLPACPTPIRSPRKKRLQRYVRIVIPITGATLFFILSLLAALLFYRKFKLRKKDAPLTQEIEDQYPKVSYGELFKATDGFSQTNLIGKGRYGSVYKGTLSYNQSTIVAIKVFNLQQSGSSKSFIAECEALRRVRHRSLIKIISCCSSIDYQGTDFKALIFEFMPNNSLESWLHPKVDDSQQCKTLSLPERLNILVDVADALDYLHHSCQPAIVHCDMKPSNILLDQEKCAHVGDFGLARLLPEVVSTSLVDSRSSIGIRGSIGYVAPEYGEASQLSTSGDVYSFGITVLEMFTGRSPVDEIFKDGLNLHEYAAGAFPERVMEIVDPVILLHAEDNVAAIDSWGGGNTSRRIVEMCLVSVIKVGLLCSKQSPRERMSMRDAAKEMHTIRDAYLGVRNHERRPTQL</sequence>
<evidence type="ECO:0000256" key="2">
    <source>
        <dbReference type="ARBA" id="ARBA00004389"/>
    </source>
</evidence>
<dbReference type="Pfam" id="PF00560">
    <property type="entry name" value="LRR_1"/>
    <property type="match status" value="4"/>
</dbReference>
<evidence type="ECO:0000256" key="14">
    <source>
        <dbReference type="ARBA" id="ARBA00022777"/>
    </source>
</evidence>
<dbReference type="SUPFAM" id="SSF52058">
    <property type="entry name" value="L domain-like"/>
    <property type="match status" value="2"/>
</dbReference>
<keyword evidence="15 25" id="KW-0067">ATP-binding</keyword>
<evidence type="ECO:0000256" key="23">
    <source>
        <dbReference type="ARBA" id="ARBA00056628"/>
    </source>
</evidence>
<keyword evidence="19" id="KW-0325">Glycoprotein</keyword>
<dbReference type="InterPro" id="IPR011009">
    <property type="entry name" value="Kinase-like_dom_sf"/>
</dbReference>
<dbReference type="RefSeq" id="XP_020091872.1">
    <property type="nucleotide sequence ID" value="XM_020236283.1"/>
</dbReference>
<dbReference type="PROSITE" id="PS50011">
    <property type="entry name" value="PROTEIN_KINASE_DOM"/>
    <property type="match status" value="1"/>
</dbReference>
<evidence type="ECO:0000256" key="3">
    <source>
        <dbReference type="ARBA" id="ARBA00008684"/>
    </source>
</evidence>
<dbReference type="Gene3D" id="3.80.10.10">
    <property type="entry name" value="Ribonuclease Inhibitor"/>
    <property type="match status" value="3"/>
</dbReference>
<evidence type="ECO:0000256" key="12">
    <source>
        <dbReference type="ARBA" id="ARBA00022737"/>
    </source>
</evidence>
<evidence type="ECO:0000313" key="29">
    <source>
        <dbReference type="RefSeq" id="XP_020091872.1"/>
    </source>
</evidence>
<name>A0A6P5F8E2_ANACO</name>
<dbReference type="PANTHER" id="PTHR27000:SF777">
    <property type="entry name" value="PROTEIN KINASE DOMAIN-CONTAINING PROTEIN"/>
    <property type="match status" value="1"/>
</dbReference>
<dbReference type="SMART" id="SM00369">
    <property type="entry name" value="LRR_TYP"/>
    <property type="match status" value="11"/>
</dbReference>
<evidence type="ECO:0000256" key="6">
    <source>
        <dbReference type="ARBA" id="ARBA00022527"/>
    </source>
</evidence>
<keyword evidence="28" id="KW-1185">Reference proteome</keyword>
<dbReference type="GeneID" id="109712619"/>
<dbReference type="InterPro" id="IPR001611">
    <property type="entry name" value="Leu-rich_rpt"/>
</dbReference>
<keyword evidence="14" id="KW-0418">Kinase</keyword>
<dbReference type="InterPro" id="IPR017441">
    <property type="entry name" value="Protein_kinase_ATP_BS"/>
</dbReference>
<dbReference type="Gene3D" id="1.10.510.10">
    <property type="entry name" value="Transferase(Phosphotransferase) domain 1"/>
    <property type="match status" value="1"/>
</dbReference>
<evidence type="ECO:0000256" key="19">
    <source>
        <dbReference type="ARBA" id="ARBA00023180"/>
    </source>
</evidence>
<reference evidence="28" key="1">
    <citation type="journal article" date="2015" name="Nat. Genet.">
        <title>The pineapple genome and the evolution of CAM photosynthesis.</title>
        <authorList>
            <person name="Ming R."/>
            <person name="VanBuren R."/>
            <person name="Wai C.M."/>
            <person name="Tang H."/>
            <person name="Schatz M.C."/>
            <person name="Bowers J.E."/>
            <person name="Lyons E."/>
            <person name="Wang M.L."/>
            <person name="Chen J."/>
            <person name="Biggers E."/>
            <person name="Zhang J."/>
            <person name="Huang L."/>
            <person name="Zhang L."/>
            <person name="Miao W."/>
            <person name="Zhang J."/>
            <person name="Ye Z."/>
            <person name="Miao C."/>
            <person name="Lin Z."/>
            <person name="Wang H."/>
            <person name="Zhou H."/>
            <person name="Yim W.C."/>
            <person name="Priest H.D."/>
            <person name="Zheng C."/>
            <person name="Woodhouse M."/>
            <person name="Edger P.P."/>
            <person name="Guyot R."/>
            <person name="Guo H.B."/>
            <person name="Guo H."/>
            <person name="Zheng G."/>
            <person name="Singh R."/>
            <person name="Sharma A."/>
            <person name="Min X."/>
            <person name="Zheng Y."/>
            <person name="Lee H."/>
            <person name="Gurtowski J."/>
            <person name="Sedlazeck F.J."/>
            <person name="Harkess A."/>
            <person name="McKain M.R."/>
            <person name="Liao Z."/>
            <person name="Fang J."/>
            <person name="Liu J."/>
            <person name="Zhang X."/>
            <person name="Zhang Q."/>
            <person name="Hu W."/>
            <person name="Qin Y."/>
            <person name="Wang K."/>
            <person name="Chen L.Y."/>
            <person name="Shirley N."/>
            <person name="Lin Y.R."/>
            <person name="Liu L.Y."/>
            <person name="Hernandez A.G."/>
            <person name="Wright C.L."/>
            <person name="Bulone V."/>
            <person name="Tuskan G.A."/>
            <person name="Heath K."/>
            <person name="Zee F."/>
            <person name="Moore P.H."/>
            <person name="Sunkar R."/>
            <person name="Leebens-Mack J.H."/>
            <person name="Mockler T."/>
            <person name="Bennetzen J.L."/>
            <person name="Freeling M."/>
            <person name="Sankoff D."/>
            <person name="Paterson A.H."/>
            <person name="Zhu X."/>
            <person name="Yang X."/>
            <person name="Smith J.A."/>
            <person name="Cushman J.C."/>
            <person name="Paull R.E."/>
            <person name="Yu Q."/>
        </authorList>
    </citation>
    <scope>NUCLEOTIDE SEQUENCE [LARGE SCALE GENOMIC DNA]</scope>
    <source>
        <strain evidence="28">cv. F153</strain>
    </source>
</reference>
<keyword evidence="17 26" id="KW-0472">Membrane</keyword>
<reference evidence="29" key="2">
    <citation type="submission" date="2025-08" db="UniProtKB">
        <authorList>
            <consortium name="RefSeq"/>
        </authorList>
    </citation>
    <scope>IDENTIFICATION</scope>
    <source>
        <tissue evidence="29">Leaf</tissue>
    </source>
</reference>
<dbReference type="AlphaFoldDB" id="A0A6P5F8E2"/>
<evidence type="ECO:0000256" key="13">
    <source>
        <dbReference type="ARBA" id="ARBA00022741"/>
    </source>
</evidence>
<dbReference type="PRINTS" id="PR00019">
    <property type="entry name" value="LEURICHRPT"/>
</dbReference>
<accession>A0A6P5F8E2</accession>
<evidence type="ECO:0000256" key="16">
    <source>
        <dbReference type="ARBA" id="ARBA00022989"/>
    </source>
</evidence>